<gene>
    <name evidence="7" type="ORF">GQ43DRAFT_444958</name>
</gene>
<reference evidence="7" key="1">
    <citation type="journal article" date="2020" name="Stud. Mycol.">
        <title>101 Dothideomycetes genomes: a test case for predicting lifestyles and emergence of pathogens.</title>
        <authorList>
            <person name="Haridas S."/>
            <person name="Albert R."/>
            <person name="Binder M."/>
            <person name="Bloem J."/>
            <person name="Labutti K."/>
            <person name="Salamov A."/>
            <person name="Andreopoulos B."/>
            <person name="Baker S."/>
            <person name="Barry K."/>
            <person name="Bills G."/>
            <person name="Bluhm B."/>
            <person name="Cannon C."/>
            <person name="Castanera R."/>
            <person name="Culley D."/>
            <person name="Daum C."/>
            <person name="Ezra D."/>
            <person name="Gonzalez J."/>
            <person name="Henrissat B."/>
            <person name="Kuo A."/>
            <person name="Liang C."/>
            <person name="Lipzen A."/>
            <person name="Lutzoni F."/>
            <person name="Magnuson J."/>
            <person name="Mondo S."/>
            <person name="Nolan M."/>
            <person name="Ohm R."/>
            <person name="Pangilinan J."/>
            <person name="Park H.-J."/>
            <person name="Ramirez L."/>
            <person name="Alfaro M."/>
            <person name="Sun H."/>
            <person name="Tritt A."/>
            <person name="Yoshinaga Y."/>
            <person name="Zwiers L.-H."/>
            <person name="Turgeon B."/>
            <person name="Goodwin S."/>
            <person name="Spatafora J."/>
            <person name="Crous P."/>
            <person name="Grigoriev I."/>
        </authorList>
    </citation>
    <scope>NUCLEOTIDE SEQUENCE</scope>
    <source>
        <strain evidence="7">ATCC 74209</strain>
    </source>
</reference>
<comment type="caution">
    <text evidence="7">The sequence shown here is derived from an EMBL/GenBank/DDBJ whole genome shotgun (WGS) entry which is preliminary data.</text>
</comment>
<dbReference type="SMART" id="SM00717">
    <property type="entry name" value="SANT"/>
    <property type="match status" value="3"/>
</dbReference>
<evidence type="ECO:0000313" key="7">
    <source>
        <dbReference type="EMBL" id="KAF2196621.1"/>
    </source>
</evidence>
<dbReference type="Gene3D" id="1.10.10.60">
    <property type="entry name" value="Homeodomain-like"/>
    <property type="match status" value="2"/>
</dbReference>
<feature type="region of interest" description="Disordered" evidence="4">
    <location>
        <begin position="254"/>
        <end position="280"/>
    </location>
</feature>
<feature type="compositionally biased region" description="Basic and acidic residues" evidence="4">
    <location>
        <begin position="397"/>
        <end position="417"/>
    </location>
</feature>
<dbReference type="PROSITE" id="PS51294">
    <property type="entry name" value="HTH_MYB"/>
    <property type="match status" value="1"/>
</dbReference>
<dbReference type="GO" id="GO:0000976">
    <property type="term" value="F:transcription cis-regulatory region binding"/>
    <property type="evidence" value="ECO:0007669"/>
    <property type="project" value="TreeGrafter"/>
</dbReference>
<sequence length="417" mass="47154">MAPRDEDTVKRTGPWSQEEVDLLNAQITAYGEDNSMDREQLVDLVQYKVTGKDGTDTTAESDVGEKQKSHEFWAQLCAALPERTVTGIRRRARRTWHHYAARGAHWQAEEDDLLALLYKEYPNKWTLISPHLQRSPEDCRDRWRDYVRHGDARKVSSWDDEEVETLRQAVNECIQLALQKHKEEEGTNENYNPTKDLNWELVSEKVGGTRSRLQCFYKWKKLLLANDANDANGANISDDISDEADAADAGYVGEEADGAKPSSVSIKRASRQGRKPVKKSAPALRMTFAHKCQLIDAITRTDANSIEEIPWSQIEAALGDAGFTALDCKQTFESWVQAAGERDQFNDTLEAVCDLLGKEEEQKEQKRKASSDRPPKKRKRAPKTPAWISVNGDSDGEEVRETDEHGIAAKKEHVESS</sequence>
<dbReference type="GO" id="GO:0003700">
    <property type="term" value="F:DNA-binding transcription factor activity"/>
    <property type="evidence" value="ECO:0007669"/>
    <property type="project" value="TreeGrafter"/>
</dbReference>
<dbReference type="InterPro" id="IPR009057">
    <property type="entry name" value="Homeodomain-like_sf"/>
</dbReference>
<comment type="subcellular location">
    <subcellularLocation>
        <location evidence="1">Nucleus</location>
    </subcellularLocation>
</comment>
<feature type="region of interest" description="Disordered" evidence="4">
    <location>
        <begin position="359"/>
        <end position="417"/>
    </location>
</feature>
<dbReference type="EMBL" id="ML994353">
    <property type="protein sequence ID" value="KAF2196621.1"/>
    <property type="molecule type" value="Genomic_DNA"/>
</dbReference>
<dbReference type="GO" id="GO:0005634">
    <property type="term" value="C:nucleus"/>
    <property type="evidence" value="ECO:0007669"/>
    <property type="project" value="UniProtKB-SubCell"/>
</dbReference>
<evidence type="ECO:0008006" key="9">
    <source>
        <dbReference type="Google" id="ProtNLM"/>
    </source>
</evidence>
<dbReference type="InterPro" id="IPR017930">
    <property type="entry name" value="Myb_dom"/>
</dbReference>
<keyword evidence="2" id="KW-0238">DNA-binding</keyword>
<feature type="domain" description="Myb-like" evidence="5">
    <location>
        <begin position="106"/>
        <end position="147"/>
    </location>
</feature>
<organism evidence="7 8">
    <name type="scientific">Delitschia confertaspora ATCC 74209</name>
    <dbReference type="NCBI Taxonomy" id="1513339"/>
    <lineage>
        <taxon>Eukaryota</taxon>
        <taxon>Fungi</taxon>
        <taxon>Dikarya</taxon>
        <taxon>Ascomycota</taxon>
        <taxon>Pezizomycotina</taxon>
        <taxon>Dothideomycetes</taxon>
        <taxon>Pleosporomycetidae</taxon>
        <taxon>Pleosporales</taxon>
        <taxon>Delitschiaceae</taxon>
        <taxon>Delitschia</taxon>
    </lineage>
</organism>
<dbReference type="SUPFAM" id="SSF46689">
    <property type="entry name" value="Homeodomain-like"/>
    <property type="match status" value="2"/>
</dbReference>
<keyword evidence="8" id="KW-1185">Reference proteome</keyword>
<dbReference type="Proteomes" id="UP000799536">
    <property type="component" value="Unassembled WGS sequence"/>
</dbReference>
<accession>A0A9P4JBU8</accession>
<evidence type="ECO:0000313" key="8">
    <source>
        <dbReference type="Proteomes" id="UP000799536"/>
    </source>
</evidence>
<feature type="compositionally biased region" description="Basic residues" evidence="4">
    <location>
        <begin position="268"/>
        <end position="278"/>
    </location>
</feature>
<feature type="domain" description="Myb-like" evidence="5">
    <location>
        <begin position="150"/>
        <end position="223"/>
    </location>
</feature>
<dbReference type="AlphaFoldDB" id="A0A9P4JBU8"/>
<dbReference type="PANTHER" id="PTHR46380:SF2">
    <property type="entry name" value="CYCLIN-D-BINDING MYB-LIKE TRANSCRIPTION FACTOR 1"/>
    <property type="match status" value="1"/>
</dbReference>
<evidence type="ECO:0000256" key="3">
    <source>
        <dbReference type="ARBA" id="ARBA00023242"/>
    </source>
</evidence>
<evidence type="ECO:0000259" key="5">
    <source>
        <dbReference type="PROSITE" id="PS50090"/>
    </source>
</evidence>
<dbReference type="InterPro" id="IPR001005">
    <property type="entry name" value="SANT/Myb"/>
</dbReference>
<dbReference type="CDD" id="cd00167">
    <property type="entry name" value="SANT"/>
    <property type="match status" value="2"/>
</dbReference>
<dbReference type="OrthoDB" id="39591at2759"/>
<dbReference type="InterPro" id="IPR051651">
    <property type="entry name" value="DMTF1_DNA-bind_reg"/>
</dbReference>
<evidence type="ECO:0000256" key="4">
    <source>
        <dbReference type="SAM" id="MobiDB-lite"/>
    </source>
</evidence>
<dbReference type="Pfam" id="PF13921">
    <property type="entry name" value="Myb_DNA-bind_6"/>
    <property type="match status" value="1"/>
</dbReference>
<keyword evidence="3" id="KW-0539">Nucleus</keyword>
<name>A0A9P4JBU8_9PLEO</name>
<dbReference type="PROSITE" id="PS50090">
    <property type="entry name" value="MYB_LIKE"/>
    <property type="match status" value="2"/>
</dbReference>
<evidence type="ECO:0000259" key="6">
    <source>
        <dbReference type="PROSITE" id="PS51294"/>
    </source>
</evidence>
<evidence type="ECO:0000256" key="1">
    <source>
        <dbReference type="ARBA" id="ARBA00004123"/>
    </source>
</evidence>
<evidence type="ECO:0000256" key="2">
    <source>
        <dbReference type="ARBA" id="ARBA00023125"/>
    </source>
</evidence>
<dbReference type="PANTHER" id="PTHR46380">
    <property type="entry name" value="CYCLIN-D-BINDING MYB-LIKE TRANSCRIPTION FACTOR 1"/>
    <property type="match status" value="1"/>
</dbReference>
<proteinExistence type="predicted"/>
<feature type="compositionally biased region" description="Basic and acidic residues" evidence="4">
    <location>
        <begin position="359"/>
        <end position="374"/>
    </location>
</feature>
<feature type="domain" description="HTH myb-type" evidence="6">
    <location>
        <begin position="102"/>
        <end position="151"/>
    </location>
</feature>
<protein>
    <recommendedName>
        <fullName evidence="9">Myb-like DNA-binding domain protein</fullName>
    </recommendedName>
</protein>